<organism evidence="1">
    <name type="scientific">Glycine max</name>
    <name type="common">Soybean</name>
    <name type="synonym">Glycine hispida</name>
    <dbReference type="NCBI Taxonomy" id="3847"/>
    <lineage>
        <taxon>Eukaryota</taxon>
        <taxon>Viridiplantae</taxon>
        <taxon>Streptophyta</taxon>
        <taxon>Embryophyta</taxon>
        <taxon>Tracheophyta</taxon>
        <taxon>Spermatophyta</taxon>
        <taxon>Magnoliopsida</taxon>
        <taxon>eudicotyledons</taxon>
        <taxon>Gunneridae</taxon>
        <taxon>Pentapetalae</taxon>
        <taxon>rosids</taxon>
        <taxon>fabids</taxon>
        <taxon>Fabales</taxon>
        <taxon>Fabaceae</taxon>
        <taxon>Papilionoideae</taxon>
        <taxon>50 kb inversion clade</taxon>
        <taxon>NPAAA clade</taxon>
        <taxon>indigoferoid/millettioid clade</taxon>
        <taxon>Phaseoleae</taxon>
        <taxon>Glycine</taxon>
        <taxon>Glycine subgen. Soja</taxon>
    </lineage>
</organism>
<reference evidence="1 2" key="1">
    <citation type="journal article" date="2010" name="Nature">
        <title>Genome sequence of the palaeopolyploid soybean.</title>
        <authorList>
            <person name="Schmutz J."/>
            <person name="Cannon S.B."/>
            <person name="Schlueter J."/>
            <person name="Ma J."/>
            <person name="Mitros T."/>
            <person name="Nelson W."/>
            <person name="Hyten D.L."/>
            <person name="Song Q."/>
            <person name="Thelen J.J."/>
            <person name="Cheng J."/>
            <person name="Xu D."/>
            <person name="Hellsten U."/>
            <person name="May G.D."/>
            <person name="Yu Y."/>
            <person name="Sakurai T."/>
            <person name="Umezawa T."/>
            <person name="Bhattacharyya M.K."/>
            <person name="Sandhu D."/>
            <person name="Valliyodan B."/>
            <person name="Lindquist E."/>
            <person name="Peto M."/>
            <person name="Grant D."/>
            <person name="Shu S."/>
            <person name="Goodstein D."/>
            <person name="Barry K."/>
            <person name="Futrell-Griggs M."/>
            <person name="Abernathy B."/>
            <person name="Du J."/>
            <person name="Tian Z."/>
            <person name="Zhu L."/>
            <person name="Gill N."/>
            <person name="Joshi T."/>
            <person name="Libault M."/>
            <person name="Sethuraman A."/>
            <person name="Zhang X.-C."/>
            <person name="Shinozaki K."/>
            <person name="Nguyen H.T."/>
            <person name="Wing R.A."/>
            <person name="Cregan P."/>
            <person name="Specht J."/>
            <person name="Grimwood J."/>
            <person name="Rokhsar D."/>
            <person name="Stacey G."/>
            <person name="Shoemaker R.C."/>
            <person name="Jackson S.A."/>
        </authorList>
    </citation>
    <scope>NUCLEOTIDE SEQUENCE [LARGE SCALE GENOMIC DNA]</scope>
    <source>
        <strain evidence="2">cv. Williams 82</strain>
        <tissue evidence="1">Callus</tissue>
    </source>
</reference>
<proteinExistence type="predicted"/>
<keyword evidence="3" id="KW-1185">Reference proteome</keyword>
<accession>A0A0R0FMJ0</accession>
<dbReference type="EnsemblPlants" id="KRH07181">
    <property type="protein sequence ID" value="KRH07181"/>
    <property type="gene ID" value="GLYMA_16G072500"/>
</dbReference>
<dbReference type="EMBL" id="CM000849">
    <property type="protein sequence ID" value="KRH07181.1"/>
    <property type="molecule type" value="Genomic_DNA"/>
</dbReference>
<dbReference type="Proteomes" id="UP000008827">
    <property type="component" value="Chromosome 16"/>
</dbReference>
<sequence>MNDAGIVFAKVGMKNIADQGLICHKKLQFPVIFLIIKLHVASIHSCWRSHNSF</sequence>
<protein>
    <submittedName>
        <fullName evidence="1 2">Uncharacterized protein</fullName>
    </submittedName>
</protein>
<reference evidence="2" key="2">
    <citation type="submission" date="2018-02" db="UniProtKB">
        <authorList>
            <consortium name="EnsemblPlants"/>
        </authorList>
    </citation>
    <scope>IDENTIFICATION</scope>
    <source>
        <strain evidence="2">Williams 82</strain>
    </source>
</reference>
<gene>
    <name evidence="1" type="ORF">GLYMA_16G072500</name>
</gene>
<reference evidence="1" key="3">
    <citation type="submission" date="2018-07" db="EMBL/GenBank/DDBJ databases">
        <title>WGS assembly of Glycine max.</title>
        <authorList>
            <person name="Schmutz J."/>
            <person name="Cannon S."/>
            <person name="Schlueter J."/>
            <person name="Ma J."/>
            <person name="Mitros T."/>
            <person name="Nelson W."/>
            <person name="Hyten D."/>
            <person name="Song Q."/>
            <person name="Thelen J."/>
            <person name="Cheng J."/>
            <person name="Xu D."/>
            <person name="Hellsten U."/>
            <person name="May G."/>
            <person name="Yu Y."/>
            <person name="Sakurai T."/>
            <person name="Umezawa T."/>
            <person name="Bhattacharyya M."/>
            <person name="Sandhu D."/>
            <person name="Valliyodan B."/>
            <person name="Lindquist E."/>
            <person name="Peto M."/>
            <person name="Grant D."/>
            <person name="Shu S."/>
            <person name="Goodstein D."/>
            <person name="Barry K."/>
            <person name="Futrell-Griggs M."/>
            <person name="Abernathy B."/>
            <person name="Du J."/>
            <person name="Tian Z."/>
            <person name="Zhu L."/>
            <person name="Gill N."/>
            <person name="Joshi T."/>
            <person name="Libault M."/>
            <person name="Sethuraman A."/>
            <person name="Zhang X."/>
            <person name="Shinozaki K."/>
            <person name="Nguyen H."/>
            <person name="Wing R."/>
            <person name="Cregan P."/>
            <person name="Specht J."/>
            <person name="Grimwood J."/>
            <person name="Rokhsar D."/>
            <person name="Stacey G."/>
            <person name="Shoemaker R."/>
            <person name="Jackson S."/>
        </authorList>
    </citation>
    <scope>NUCLEOTIDE SEQUENCE</scope>
    <source>
        <tissue evidence="1">Callus</tissue>
    </source>
</reference>
<dbReference type="InParanoid" id="A0A0R0FMJ0"/>
<evidence type="ECO:0000313" key="1">
    <source>
        <dbReference type="EMBL" id="KRH07181.1"/>
    </source>
</evidence>
<name>A0A0R0FMJ0_SOYBN</name>
<dbReference type="AlphaFoldDB" id="A0A0R0FMJ0"/>
<evidence type="ECO:0000313" key="3">
    <source>
        <dbReference type="Proteomes" id="UP000008827"/>
    </source>
</evidence>
<dbReference type="Gramene" id="KRH07181">
    <property type="protein sequence ID" value="KRH07181"/>
    <property type="gene ID" value="GLYMA_16G072500"/>
</dbReference>
<evidence type="ECO:0000313" key="2">
    <source>
        <dbReference type="EnsemblPlants" id="KRH07181"/>
    </source>
</evidence>